<feature type="region of interest" description="Disordered" evidence="1">
    <location>
        <begin position="913"/>
        <end position="979"/>
    </location>
</feature>
<feature type="domain" description="Myb-like" evidence="2">
    <location>
        <begin position="629"/>
        <end position="674"/>
    </location>
</feature>
<keyword evidence="4" id="KW-1185">Reference proteome</keyword>
<feature type="compositionally biased region" description="Basic and acidic residues" evidence="1">
    <location>
        <begin position="952"/>
        <end position="979"/>
    </location>
</feature>
<accession>R7Q9I2</accession>
<gene>
    <name evidence="3" type="ORF">CHC_T00002824001</name>
</gene>
<feature type="compositionally biased region" description="Basic and acidic residues" evidence="1">
    <location>
        <begin position="821"/>
        <end position="840"/>
    </location>
</feature>
<feature type="compositionally biased region" description="Basic and acidic residues" evidence="1">
    <location>
        <begin position="1114"/>
        <end position="1125"/>
    </location>
</feature>
<feature type="region of interest" description="Disordered" evidence="1">
    <location>
        <begin position="82"/>
        <end position="205"/>
    </location>
</feature>
<feature type="compositionally biased region" description="Basic and acidic residues" evidence="1">
    <location>
        <begin position="113"/>
        <end position="122"/>
    </location>
</feature>
<organism evidence="3 4">
    <name type="scientific">Chondrus crispus</name>
    <name type="common">Carrageen Irish moss</name>
    <name type="synonym">Polymorpha crispa</name>
    <dbReference type="NCBI Taxonomy" id="2769"/>
    <lineage>
        <taxon>Eukaryota</taxon>
        <taxon>Rhodophyta</taxon>
        <taxon>Florideophyceae</taxon>
        <taxon>Rhodymeniophycidae</taxon>
        <taxon>Gigartinales</taxon>
        <taxon>Gigartinaceae</taxon>
        <taxon>Chondrus</taxon>
    </lineage>
</organism>
<dbReference type="RefSeq" id="XP_005713954.1">
    <property type="nucleotide sequence ID" value="XM_005713897.1"/>
</dbReference>
<evidence type="ECO:0000313" key="3">
    <source>
        <dbReference type="EMBL" id="CDF34135.1"/>
    </source>
</evidence>
<feature type="region of interest" description="Disordered" evidence="1">
    <location>
        <begin position="1195"/>
        <end position="1263"/>
    </location>
</feature>
<feature type="compositionally biased region" description="Polar residues" evidence="1">
    <location>
        <begin position="154"/>
        <end position="168"/>
    </location>
</feature>
<dbReference type="EMBL" id="HG001674">
    <property type="protein sequence ID" value="CDF34135.1"/>
    <property type="molecule type" value="Genomic_DNA"/>
</dbReference>
<feature type="region of interest" description="Disordered" evidence="1">
    <location>
        <begin position="567"/>
        <end position="599"/>
    </location>
</feature>
<name>R7Q9I2_CHOCR</name>
<dbReference type="KEGG" id="ccp:CHC_T00002824001"/>
<feature type="compositionally biased region" description="Basic and acidic residues" evidence="1">
    <location>
        <begin position="1093"/>
        <end position="1104"/>
    </location>
</feature>
<feature type="domain" description="Myb-like" evidence="2">
    <location>
        <begin position="296"/>
        <end position="349"/>
    </location>
</feature>
<evidence type="ECO:0000313" key="4">
    <source>
        <dbReference type="Proteomes" id="UP000012073"/>
    </source>
</evidence>
<reference evidence="4" key="1">
    <citation type="journal article" date="2013" name="Proc. Natl. Acad. Sci. U.S.A.">
        <title>Genome structure and metabolic features in the red seaweed Chondrus crispus shed light on evolution of the Archaeplastida.</title>
        <authorList>
            <person name="Collen J."/>
            <person name="Porcel B."/>
            <person name="Carre W."/>
            <person name="Ball S.G."/>
            <person name="Chaparro C."/>
            <person name="Tonon T."/>
            <person name="Barbeyron T."/>
            <person name="Michel G."/>
            <person name="Noel B."/>
            <person name="Valentin K."/>
            <person name="Elias M."/>
            <person name="Artiguenave F."/>
            <person name="Arun A."/>
            <person name="Aury J.M."/>
            <person name="Barbosa-Neto J.F."/>
            <person name="Bothwell J.H."/>
            <person name="Bouget F.Y."/>
            <person name="Brillet L."/>
            <person name="Cabello-Hurtado F."/>
            <person name="Capella-Gutierrez S."/>
            <person name="Charrier B."/>
            <person name="Cladiere L."/>
            <person name="Cock J.M."/>
            <person name="Coelho S.M."/>
            <person name="Colleoni C."/>
            <person name="Czjzek M."/>
            <person name="Da Silva C."/>
            <person name="Delage L."/>
            <person name="Denoeud F."/>
            <person name="Deschamps P."/>
            <person name="Dittami S.M."/>
            <person name="Gabaldon T."/>
            <person name="Gachon C.M."/>
            <person name="Groisillier A."/>
            <person name="Herve C."/>
            <person name="Jabbari K."/>
            <person name="Katinka M."/>
            <person name="Kloareg B."/>
            <person name="Kowalczyk N."/>
            <person name="Labadie K."/>
            <person name="Leblanc C."/>
            <person name="Lopez P.J."/>
            <person name="McLachlan D.H."/>
            <person name="Meslet-Cladiere L."/>
            <person name="Moustafa A."/>
            <person name="Nehr Z."/>
            <person name="Nyvall Collen P."/>
            <person name="Panaud O."/>
            <person name="Partensky F."/>
            <person name="Poulain J."/>
            <person name="Rensing S.A."/>
            <person name="Rousvoal S."/>
            <person name="Samson G."/>
            <person name="Symeonidi A."/>
            <person name="Weissenbach J."/>
            <person name="Zambounis A."/>
            <person name="Wincker P."/>
            <person name="Boyen C."/>
        </authorList>
    </citation>
    <scope>NUCLEOTIDE SEQUENCE [LARGE SCALE GENOMIC DNA]</scope>
    <source>
        <strain evidence="4">cv. Stackhouse</strain>
    </source>
</reference>
<protein>
    <recommendedName>
        <fullName evidence="2">Myb-like domain-containing protein</fullName>
    </recommendedName>
</protein>
<feature type="compositionally biased region" description="Basic and acidic residues" evidence="1">
    <location>
        <begin position="567"/>
        <end position="587"/>
    </location>
</feature>
<feature type="region of interest" description="Disordered" evidence="1">
    <location>
        <begin position="802"/>
        <end position="897"/>
    </location>
</feature>
<evidence type="ECO:0000259" key="2">
    <source>
        <dbReference type="PROSITE" id="PS50090"/>
    </source>
</evidence>
<feature type="domain" description="Myb-like" evidence="2">
    <location>
        <begin position="363"/>
        <end position="420"/>
    </location>
</feature>
<dbReference type="PROSITE" id="PS50090">
    <property type="entry name" value="MYB_LIKE"/>
    <property type="match status" value="3"/>
</dbReference>
<feature type="compositionally biased region" description="Basic and acidic residues" evidence="1">
    <location>
        <begin position="1147"/>
        <end position="1157"/>
    </location>
</feature>
<feature type="compositionally biased region" description="Basic and acidic residues" evidence="1">
    <location>
        <begin position="514"/>
        <end position="524"/>
    </location>
</feature>
<feature type="compositionally biased region" description="Basic and acidic residues" evidence="1">
    <location>
        <begin position="802"/>
        <end position="814"/>
    </location>
</feature>
<dbReference type="Proteomes" id="UP000012073">
    <property type="component" value="Unassembled WGS sequence"/>
</dbReference>
<feature type="compositionally biased region" description="Low complexity" evidence="1">
    <location>
        <begin position="1239"/>
        <end position="1254"/>
    </location>
</feature>
<dbReference type="SMART" id="SM00717">
    <property type="entry name" value="SANT"/>
    <property type="match status" value="5"/>
</dbReference>
<feature type="compositionally biased region" description="Basic and acidic residues" evidence="1">
    <location>
        <begin position="690"/>
        <end position="709"/>
    </location>
</feature>
<feature type="region of interest" description="Disordered" evidence="1">
    <location>
        <begin position="248"/>
        <end position="270"/>
    </location>
</feature>
<feature type="region of interest" description="Disordered" evidence="1">
    <location>
        <begin position="441"/>
        <end position="530"/>
    </location>
</feature>
<feature type="compositionally biased region" description="Polar residues" evidence="1">
    <location>
        <begin position="844"/>
        <end position="867"/>
    </location>
</feature>
<feature type="compositionally biased region" description="Basic and acidic residues" evidence="1">
    <location>
        <begin position="914"/>
        <end position="928"/>
    </location>
</feature>
<feature type="region of interest" description="Disordered" evidence="1">
    <location>
        <begin position="688"/>
        <end position="711"/>
    </location>
</feature>
<feature type="region of interest" description="Disordered" evidence="1">
    <location>
        <begin position="1"/>
        <end position="25"/>
    </location>
</feature>
<feature type="region of interest" description="Disordered" evidence="1">
    <location>
        <begin position="1093"/>
        <end position="1157"/>
    </location>
</feature>
<feature type="compositionally biased region" description="Basic and acidic residues" evidence="1">
    <location>
        <begin position="248"/>
        <end position="260"/>
    </location>
</feature>
<evidence type="ECO:0000256" key="1">
    <source>
        <dbReference type="SAM" id="MobiDB-lite"/>
    </source>
</evidence>
<dbReference type="GeneID" id="17321689"/>
<feature type="compositionally biased region" description="Pro residues" evidence="1">
    <location>
        <begin position="1"/>
        <end position="10"/>
    </location>
</feature>
<dbReference type="InterPro" id="IPR001005">
    <property type="entry name" value="SANT/Myb"/>
</dbReference>
<sequence>MPPPSPPMPIPLRKRSTPNPSHPDIPWTPAEDVALLSCVRQRTVLGVTLWASVARSMARSGFVRPKHLAACRKRARFLEHGEETAVSSDVCERREGRKQDTSCSDLTSKRRRVDSNRKEERSPISVSSPVGDGVAPQQQGIRDRIGSEIDSPPSHEQQSPPVLTSPYNATPEERTKGESFVSTAEARGNGGRQVGSGTVVEQRSEHQNVDVVREGFDQGRSRLVGGGVKELSGRVLWGAGASVVSREGPEDRLQVHKTDSEGSGSGKITPKSVFPRLVARRCMYTPRSGGIDRAPRLRWSKQEDALMLDYMSSLSPSIPLVWEDVSRYMEAEGYGRNAAACAVRARRITSSINPAETPARLPNRSTPRRSWTADEEYALLSCLARKEFDGGDWNDVTKWMTACGFQRSSSACLQRMTRVKGNAKALGISWVELLTRHHAPRPVEDVGRGEPRSDVQDIKSSRDSGLESRGMPQNGSSTNKHQEIGERPPAALRTPPEQRSPVPGLKKSSCSLKKQLETEEKPRSLEVPLSAVSTQPELQSPLAGLRRSSSALEEKREIVRNGKEKAFDMRGNRDGGRARASNKENVEKPLSAPVRPRTLSTACSEATRNKIANQRLEVTSSRGCIPNRPWTEAEDRKLVECIQDRERINGDWANVSIWMHVKSFPRSIVACKERAAALKARADGTFVKSQKKETNGENRSPAEKEHSRGIGENSDVLAAEASRHGLEGQQGYTEDSSFQERIHGNARLGAMDGIIKTNPFQISIPVHNFKEMKKRAGGRAEPGNILVRTTACQDDFKNMDHVKSETRHEKREQCESNIAKSDQEESSKARALDEEKKDAKVSFQKKTAGQRSNLQQGKNAHTASCSHTRIAKPQMGATRKSMDWSPQWPSSREPGNIAHAVSGKKDVIFGSELDQGKDHATNGLKKSETSQYKRPRSFAVRETMEWPQEGSQGHEARDRAKSDSGKENTHQGSELEHEKDAATEALRKGNIANHKQLKAIAIRKTIEWLQERPSNHEIGDKTHVEYEGQPTKLKRETPAETEISGEGLSKTAIAKPTRLQTKRVRKAFEWPKQQTQKESARIAKHEKFSRLRTCQGDHQKKRLEPPSSSQNELLRWERDVCDSDRCLPGSGQQETITSPSRQSFGELARRSDTQLRDGEEIFNGDSVLVKLRRRLPDEKNMRMVRALAIRRGVPIRPQRDDVGNPHSASTPRESHLFPAPPVETGPPHLRNEEERKSPSRGSGPRRIARSRISANTRVSGAPRPWLTDEDQALLRLIAKRSVTGGSWGDVVLWFEEKGYSRTERAVQQRAKKLERETEGAGQVWVDFLRDVHDGITTRKRTSLGKGFDRTLTGYEDDQLENSWYLSLSESEGSMMDCEPIAPLGDM</sequence>
<dbReference type="Gramene" id="CDF34135">
    <property type="protein sequence ID" value="CDF34135"/>
    <property type="gene ID" value="CHC_T00002824001"/>
</dbReference>
<feature type="compositionally biased region" description="Basic and acidic residues" evidence="1">
    <location>
        <begin position="90"/>
        <end position="100"/>
    </location>
</feature>
<feature type="compositionally biased region" description="Basic and acidic residues" evidence="1">
    <location>
        <begin position="441"/>
        <end position="466"/>
    </location>
</feature>
<proteinExistence type="predicted"/>
<feature type="compositionally biased region" description="Polar residues" evidence="1">
    <location>
        <begin position="1130"/>
        <end position="1143"/>
    </location>
</feature>